<feature type="domain" description="F-box/LRR-repeat protein 15/At3g58940/PEG3-like LRR" evidence="2">
    <location>
        <begin position="115"/>
        <end position="240"/>
    </location>
</feature>
<feature type="domain" description="F-box" evidence="1">
    <location>
        <begin position="15"/>
        <end position="52"/>
    </location>
</feature>
<evidence type="ECO:0000313" key="3">
    <source>
        <dbReference type="EMBL" id="PNT71864.1"/>
    </source>
</evidence>
<reference evidence="3 4" key="1">
    <citation type="journal article" date="2010" name="Nature">
        <title>Genome sequencing and analysis of the model grass Brachypodium distachyon.</title>
        <authorList>
            <consortium name="International Brachypodium Initiative"/>
        </authorList>
    </citation>
    <scope>NUCLEOTIDE SEQUENCE [LARGE SCALE GENOMIC DNA]</scope>
    <source>
        <strain evidence="3 4">Bd21</strain>
    </source>
</reference>
<dbReference type="InterPro" id="IPR001810">
    <property type="entry name" value="F-box_dom"/>
</dbReference>
<proteinExistence type="predicted"/>
<dbReference type="EMBL" id="CM000881">
    <property type="protein sequence ID" value="PNT71864.1"/>
    <property type="molecule type" value="Genomic_DNA"/>
</dbReference>
<dbReference type="EnsemblPlants" id="PNT71864">
    <property type="protein sequence ID" value="PNT71864"/>
    <property type="gene ID" value="BRADI_2g36571v3"/>
</dbReference>
<dbReference type="InterPro" id="IPR055411">
    <property type="entry name" value="LRR_FXL15/At3g58940/PEG3-like"/>
</dbReference>
<dbReference type="Gramene" id="PNT71864">
    <property type="protein sequence ID" value="PNT71864"/>
    <property type="gene ID" value="BRADI_2g36571v3"/>
</dbReference>
<dbReference type="InterPro" id="IPR055312">
    <property type="entry name" value="FBL15-like"/>
</dbReference>
<dbReference type="OrthoDB" id="678620at2759"/>
<sequence>MEEGRRRRGSGRDRISGLPDELLHEILRHLRSSPAAAPTSALSRRWRRVWAGVPDLVLGRDLPIRHGASFLDAVDAALESYDSAADPAAHLHGLEISARPGRDGLPASRVVPWLRFAARRLAATFHPLPSDELELPPCERATSIRLLLSEPFLLRPPPIGTGTFAALAELEIVRVAMDARELEVLVSSPCPRLQKLILFITLVDASDLSLRSATLRHLKFHVSETRRLDVAAPALQVLHVSFVQDGGHIAAPDLAEVSLDGPDAGCHLQRLDIKHRSSAKAPLMQRFDTVNELRIPSQLVLETKGFIPNCKTLGVSFSRNSHACVPCMMRLIRRSNGIRKLVISAPVSTRLYCSSSYSCRSPQSAMADIILDSLEEIDLHLLGRGSAQEVDFLEPLLSMCNAAKLKGVEISIPYQDGNPSLSDSACRKILEMSRRTNVNIRLVCVD</sequence>
<dbReference type="Pfam" id="PF00646">
    <property type="entry name" value="F-box"/>
    <property type="match status" value="1"/>
</dbReference>
<dbReference type="PANTHER" id="PTHR34709:SF68">
    <property type="entry name" value="OS07G0550432 PROTEIN"/>
    <property type="match status" value="1"/>
</dbReference>
<evidence type="ECO:0000313" key="5">
    <source>
        <dbReference type="Proteomes" id="UP000008810"/>
    </source>
</evidence>
<gene>
    <name evidence="3" type="ORF">BRADI_2g36571v3</name>
</gene>
<evidence type="ECO:0000313" key="4">
    <source>
        <dbReference type="EnsemblPlants" id="PNT71864"/>
    </source>
</evidence>
<evidence type="ECO:0000259" key="1">
    <source>
        <dbReference type="Pfam" id="PF00646"/>
    </source>
</evidence>
<reference evidence="3" key="2">
    <citation type="submission" date="2017-06" db="EMBL/GenBank/DDBJ databases">
        <title>WGS assembly of Brachypodium distachyon.</title>
        <authorList>
            <consortium name="The International Brachypodium Initiative"/>
            <person name="Lucas S."/>
            <person name="Harmon-Smith M."/>
            <person name="Lail K."/>
            <person name="Tice H."/>
            <person name="Grimwood J."/>
            <person name="Bruce D."/>
            <person name="Barry K."/>
            <person name="Shu S."/>
            <person name="Lindquist E."/>
            <person name="Wang M."/>
            <person name="Pitluck S."/>
            <person name="Vogel J.P."/>
            <person name="Garvin D.F."/>
            <person name="Mockler T.C."/>
            <person name="Schmutz J."/>
            <person name="Rokhsar D."/>
            <person name="Bevan M.W."/>
        </authorList>
    </citation>
    <scope>NUCLEOTIDE SEQUENCE</scope>
    <source>
        <strain evidence="3">Bd21</strain>
    </source>
</reference>
<reference evidence="4" key="3">
    <citation type="submission" date="2018-08" db="UniProtKB">
        <authorList>
            <consortium name="EnsemblPlants"/>
        </authorList>
    </citation>
    <scope>IDENTIFICATION</scope>
    <source>
        <strain evidence="4">cv. Bd21</strain>
    </source>
</reference>
<dbReference type="AlphaFoldDB" id="A0A2K2DC46"/>
<dbReference type="SUPFAM" id="SSF81383">
    <property type="entry name" value="F-box domain"/>
    <property type="match status" value="1"/>
</dbReference>
<dbReference type="Pfam" id="PF24758">
    <property type="entry name" value="LRR_At5g56370"/>
    <property type="match status" value="1"/>
</dbReference>
<dbReference type="PANTHER" id="PTHR34709">
    <property type="entry name" value="OS10G0396666 PROTEIN"/>
    <property type="match status" value="1"/>
</dbReference>
<evidence type="ECO:0008006" key="6">
    <source>
        <dbReference type="Google" id="ProtNLM"/>
    </source>
</evidence>
<organism evidence="3">
    <name type="scientific">Brachypodium distachyon</name>
    <name type="common">Purple false brome</name>
    <name type="synonym">Trachynia distachya</name>
    <dbReference type="NCBI Taxonomy" id="15368"/>
    <lineage>
        <taxon>Eukaryota</taxon>
        <taxon>Viridiplantae</taxon>
        <taxon>Streptophyta</taxon>
        <taxon>Embryophyta</taxon>
        <taxon>Tracheophyta</taxon>
        <taxon>Spermatophyta</taxon>
        <taxon>Magnoliopsida</taxon>
        <taxon>Liliopsida</taxon>
        <taxon>Poales</taxon>
        <taxon>Poaceae</taxon>
        <taxon>BOP clade</taxon>
        <taxon>Pooideae</taxon>
        <taxon>Stipodae</taxon>
        <taxon>Brachypodieae</taxon>
        <taxon>Brachypodium</taxon>
    </lineage>
</organism>
<keyword evidence="5" id="KW-1185">Reference proteome</keyword>
<protein>
    <recommendedName>
        <fullName evidence="6">F-box domain-containing protein</fullName>
    </recommendedName>
</protein>
<dbReference type="Proteomes" id="UP000008810">
    <property type="component" value="Chromosome 2"/>
</dbReference>
<dbReference type="InterPro" id="IPR036047">
    <property type="entry name" value="F-box-like_dom_sf"/>
</dbReference>
<evidence type="ECO:0000259" key="2">
    <source>
        <dbReference type="Pfam" id="PF24758"/>
    </source>
</evidence>
<name>A0A2K2DC46_BRADI</name>
<accession>A0A2K2DC46</accession>